<gene>
    <name evidence="7" type="ORF">INT46_005541</name>
</gene>
<dbReference type="OrthoDB" id="248320at2759"/>
<keyword evidence="2" id="KW-0813">Transport</keyword>
<keyword evidence="4" id="KW-0175">Coiled coil</keyword>
<comment type="subcellular location">
    <subcellularLocation>
        <location evidence="1">Nucleus</location>
    </subcellularLocation>
</comment>
<dbReference type="Gene3D" id="2.130.10.10">
    <property type="entry name" value="YVTN repeat-like/Quinoprotein amine dehydrogenase"/>
    <property type="match status" value="1"/>
</dbReference>
<evidence type="ECO:0000313" key="7">
    <source>
        <dbReference type="EMBL" id="KAG2195860.1"/>
    </source>
</evidence>
<dbReference type="InterPro" id="IPR015943">
    <property type="entry name" value="WD40/YVTN_repeat-like_dom_sf"/>
</dbReference>
<accession>A0A8H7UUA3</accession>
<evidence type="ECO:0000256" key="2">
    <source>
        <dbReference type="ARBA" id="ARBA00022448"/>
    </source>
</evidence>
<dbReference type="InterPro" id="IPR039462">
    <property type="entry name" value="Nup159/Nup146_N"/>
</dbReference>
<comment type="caution">
    <text evidence="7">The sequence shown here is derived from an EMBL/GenBank/DDBJ whole genome shotgun (WGS) entry which is preliminary data.</text>
</comment>
<evidence type="ECO:0000256" key="5">
    <source>
        <dbReference type="SAM" id="MobiDB-lite"/>
    </source>
</evidence>
<feature type="coiled-coil region" evidence="4">
    <location>
        <begin position="964"/>
        <end position="998"/>
    </location>
</feature>
<feature type="compositionally biased region" description="Polar residues" evidence="5">
    <location>
        <begin position="632"/>
        <end position="655"/>
    </location>
</feature>
<evidence type="ECO:0000313" key="8">
    <source>
        <dbReference type="Proteomes" id="UP000650833"/>
    </source>
</evidence>
<feature type="domain" description="Nucleoporin Nup159/Nup146 N-terminal" evidence="6">
    <location>
        <begin position="43"/>
        <end position="409"/>
    </location>
</feature>
<feature type="region of interest" description="Disordered" evidence="5">
    <location>
        <begin position="807"/>
        <end position="826"/>
    </location>
</feature>
<protein>
    <recommendedName>
        <fullName evidence="6">Nucleoporin Nup159/Nup146 N-terminal domain-containing protein</fullName>
    </recommendedName>
</protein>
<dbReference type="AlphaFoldDB" id="A0A8H7UUA3"/>
<evidence type="ECO:0000256" key="1">
    <source>
        <dbReference type="ARBA" id="ARBA00004123"/>
    </source>
</evidence>
<dbReference type="GO" id="GO:0005634">
    <property type="term" value="C:nucleus"/>
    <property type="evidence" value="ECO:0007669"/>
    <property type="project" value="UniProtKB-SubCell"/>
</dbReference>
<evidence type="ECO:0000256" key="3">
    <source>
        <dbReference type="ARBA" id="ARBA00023242"/>
    </source>
</evidence>
<sequence>MSSFEADEMIDPKDVEFFKFSGLVPDAKVSLQEEPFDSAKYPATVSLFACSNKFGQFVAATNDGFVFGVTKTLRTTFYSANKGETKQLPEDKVSVTLTTAIRQIRFSGDEKQILIAFEGGSLSVYNTEDILNKKENAKPVNNFDLNCEIADMRPNPEAYGSITAILFTNQQCALIDFTTGNTECTFPLDNITAICWSFKGKQIVCGKSDGGLQHFDINGAVKDSLNIPEAMSAGHGEEEENRYVCDVLWIENHIFLAIYARKRTNDEDDYINDGYIINRKPSTGTDPVYTRLAEITPIFTTEGRGNHFYMETIRGLGKEIKHLIIIANAASTEISVVGHGEDDEWATWQLPENGLANLQLSPKTSMDTYPVGLALDFTADEKLPAFDPSEKDVGVDPMPIFYYINDEGDIGSFHCYNSELARRGESYKIEAPPSSSVSTSAAPVANTPVPSTHSGFSAFGAATGSNTASSFGDLLSGKSVSPTVSSPNVGGFGSFSSFGSAANASGGSIPSFSNLGSAPKISSTGFGSSAATTTASPAFGSPTGFGSATNNKSSTPLFGSTTSFGANKAATSSFGSTSSFGALTNKTATPSFGSTSNFGSVKSTTSPFGSTSAFGAAPAAAETKSTTEKPVATSTKNTLSDNQPSVSSLSLGTTDTNDEKKLQTSSAETKTGTTTTAPSSAFGVSSTLGSSSFGSLAKNTIPDAKSPTTTIPTTSAFGTVTKNAVPGATLPSATSVSTAPASGSTSLFGSTSTTKPPITATTATSAFGAPSSLGAGGFGALSKNTVPGAKTPVATPAFGSTSLFGAPSSANATTSTPKETPAATKPTFTGFGAAAKANTTSTATITPSVPTTKSAAPAVSSTPVVSTPATISATTAPKDTSKLLATEPPTEKLKPTAEDGMAKGYEELYITVTEEIEKLKAYHNKITLTMKANTMTLEAKSTSNLEIEDIAWNLNDSKDLGKIADELVDDIEKEKYTLQQTKQQVNALVQNCKKSMDKKEDINYLLSKDIDSKVVDILDNRELDAETSKAFIELQSKSEASNNILGDLEFKLHENKKRNKIRNAHNTGSLSMYTLHRAIRDIEREIMHKEDDLAELGEKIASIKLNDSRIKARRGANGILCDDLSDSDDEEEGDNKIKPAVIEHTTRYLRRYQFLDTVSNEISKSGPLYTSIE</sequence>
<dbReference type="Pfam" id="PF16755">
    <property type="entry name" value="Beta-prop_NUP159_NUP214"/>
    <property type="match status" value="1"/>
</dbReference>
<feature type="compositionally biased region" description="Low complexity" evidence="5">
    <location>
        <begin position="812"/>
        <end position="826"/>
    </location>
</feature>
<organism evidence="7 8">
    <name type="scientific">Mucor plumbeus</name>
    <dbReference type="NCBI Taxonomy" id="97098"/>
    <lineage>
        <taxon>Eukaryota</taxon>
        <taxon>Fungi</taxon>
        <taxon>Fungi incertae sedis</taxon>
        <taxon>Mucoromycota</taxon>
        <taxon>Mucoromycotina</taxon>
        <taxon>Mucoromycetes</taxon>
        <taxon>Mucorales</taxon>
        <taxon>Mucorineae</taxon>
        <taxon>Mucoraceae</taxon>
        <taxon>Mucor</taxon>
    </lineage>
</organism>
<feature type="region of interest" description="Disordered" evidence="5">
    <location>
        <begin position="618"/>
        <end position="680"/>
    </location>
</feature>
<dbReference type="SUPFAM" id="SSF117289">
    <property type="entry name" value="Nucleoporin domain"/>
    <property type="match status" value="1"/>
</dbReference>
<reference evidence="7" key="1">
    <citation type="submission" date="2020-12" db="EMBL/GenBank/DDBJ databases">
        <title>Metabolic potential, ecology and presence of endohyphal bacteria is reflected in genomic diversity of Mucoromycotina.</title>
        <authorList>
            <person name="Muszewska A."/>
            <person name="Okrasinska A."/>
            <person name="Steczkiewicz K."/>
            <person name="Drgas O."/>
            <person name="Orlowska M."/>
            <person name="Perlinska-Lenart U."/>
            <person name="Aleksandrzak-Piekarczyk T."/>
            <person name="Szatraj K."/>
            <person name="Zielenkiewicz U."/>
            <person name="Pilsyk S."/>
            <person name="Malc E."/>
            <person name="Mieczkowski P."/>
            <person name="Kruszewska J.S."/>
            <person name="Biernat P."/>
            <person name="Pawlowska J."/>
        </authorList>
    </citation>
    <scope>NUCLEOTIDE SEQUENCE</scope>
    <source>
        <strain evidence="7">CBS 226.32</strain>
    </source>
</reference>
<keyword evidence="8" id="KW-1185">Reference proteome</keyword>
<dbReference type="Proteomes" id="UP000650833">
    <property type="component" value="Unassembled WGS sequence"/>
</dbReference>
<proteinExistence type="predicted"/>
<feature type="compositionally biased region" description="Low complexity" evidence="5">
    <location>
        <begin position="664"/>
        <end position="680"/>
    </location>
</feature>
<evidence type="ECO:0000256" key="4">
    <source>
        <dbReference type="SAM" id="Coils"/>
    </source>
</evidence>
<keyword evidence="3" id="KW-0539">Nucleus</keyword>
<name>A0A8H7UUA3_9FUNG</name>
<evidence type="ECO:0000259" key="6">
    <source>
        <dbReference type="Pfam" id="PF16755"/>
    </source>
</evidence>
<feature type="region of interest" description="Disordered" evidence="5">
    <location>
        <begin position="732"/>
        <end position="766"/>
    </location>
</feature>
<dbReference type="EMBL" id="JAEPRC010000504">
    <property type="protein sequence ID" value="KAG2195860.1"/>
    <property type="molecule type" value="Genomic_DNA"/>
</dbReference>